<evidence type="ECO:0000256" key="2">
    <source>
        <dbReference type="ARBA" id="ARBA00022723"/>
    </source>
</evidence>
<gene>
    <name evidence="6" type="ORF">BCR38DRAFT_457223</name>
</gene>
<dbReference type="PANTHER" id="PTHR13848">
    <property type="entry name" value="PROTEIN YIPPEE-LIKE CG15309-RELATED"/>
    <property type="match status" value="1"/>
</dbReference>
<dbReference type="PROSITE" id="PS51792">
    <property type="entry name" value="YIPPEE"/>
    <property type="match status" value="1"/>
</dbReference>
<feature type="domain" description="Yippee" evidence="5">
    <location>
        <begin position="108"/>
        <end position="217"/>
    </location>
</feature>
<dbReference type="Proteomes" id="UP000193689">
    <property type="component" value="Unassembled WGS sequence"/>
</dbReference>
<keyword evidence="2" id="KW-0479">Metal-binding</keyword>
<dbReference type="InterPro" id="IPR039058">
    <property type="entry name" value="Yippee_fam"/>
</dbReference>
<dbReference type="Pfam" id="PF03226">
    <property type="entry name" value="Yippee-Mis18"/>
    <property type="match status" value="1"/>
</dbReference>
<organism evidence="6 7">
    <name type="scientific">Pseudomassariella vexata</name>
    <dbReference type="NCBI Taxonomy" id="1141098"/>
    <lineage>
        <taxon>Eukaryota</taxon>
        <taxon>Fungi</taxon>
        <taxon>Dikarya</taxon>
        <taxon>Ascomycota</taxon>
        <taxon>Pezizomycotina</taxon>
        <taxon>Sordariomycetes</taxon>
        <taxon>Xylariomycetidae</taxon>
        <taxon>Amphisphaeriales</taxon>
        <taxon>Pseudomassariaceae</taxon>
        <taxon>Pseudomassariella</taxon>
    </lineage>
</organism>
<feature type="region of interest" description="Disordered" evidence="4">
    <location>
        <begin position="37"/>
        <end position="82"/>
    </location>
</feature>
<sequence>MLGLDSGSQGSTPAPAPTLRFPVYLLPSLNIPFRRRQSSTLSTNGASPPKESSIPSLSSSPTDSVLSSSLGNPETPSIIPSRFSFSRNSRRASVEPLDLPRISRSQPDILRCSTCSTDLAFSSQIVSKGFTGRHGRAYLVSPPEQLTTGRKAADLINIRVGKPETRALVTGSHIVADISCAICHAKIGWKYVDAKPDLQKYKVGKFILETQRVMDYKSWEDVEISDSHDLSMEPRDLAAMEGDEPILFDSDDEDECEDVFSGTWDPELAAKRRSRKVNTRAKQTAA</sequence>
<proteinExistence type="inferred from homology"/>
<dbReference type="OrthoDB" id="6407410at2759"/>
<accession>A0A1Y2E071</accession>
<evidence type="ECO:0000313" key="7">
    <source>
        <dbReference type="Proteomes" id="UP000193689"/>
    </source>
</evidence>
<dbReference type="GO" id="GO:0046872">
    <property type="term" value="F:metal ion binding"/>
    <property type="evidence" value="ECO:0007669"/>
    <property type="project" value="UniProtKB-KW"/>
</dbReference>
<dbReference type="InterPro" id="IPR034751">
    <property type="entry name" value="Yippee"/>
</dbReference>
<dbReference type="STRING" id="1141098.A0A1Y2E071"/>
<feature type="compositionally biased region" description="Low complexity" evidence="4">
    <location>
        <begin position="47"/>
        <end position="82"/>
    </location>
</feature>
<dbReference type="GeneID" id="63778225"/>
<keyword evidence="7" id="KW-1185">Reference proteome</keyword>
<evidence type="ECO:0000313" key="6">
    <source>
        <dbReference type="EMBL" id="ORY64931.1"/>
    </source>
</evidence>
<dbReference type="InParanoid" id="A0A1Y2E071"/>
<keyword evidence="6" id="KW-0238">DNA-binding</keyword>
<dbReference type="RefSeq" id="XP_040716083.1">
    <property type="nucleotide sequence ID" value="XM_040862013.1"/>
</dbReference>
<keyword evidence="3" id="KW-0862">Zinc</keyword>
<evidence type="ECO:0000256" key="4">
    <source>
        <dbReference type="SAM" id="MobiDB-lite"/>
    </source>
</evidence>
<dbReference type="EMBL" id="MCFJ01000006">
    <property type="protein sequence ID" value="ORY64931.1"/>
    <property type="molecule type" value="Genomic_DNA"/>
</dbReference>
<dbReference type="GO" id="GO:0003677">
    <property type="term" value="F:DNA binding"/>
    <property type="evidence" value="ECO:0007669"/>
    <property type="project" value="UniProtKB-KW"/>
</dbReference>
<name>A0A1Y2E071_9PEZI</name>
<evidence type="ECO:0000259" key="5">
    <source>
        <dbReference type="PROSITE" id="PS51792"/>
    </source>
</evidence>
<dbReference type="AlphaFoldDB" id="A0A1Y2E071"/>
<reference evidence="6 7" key="1">
    <citation type="submission" date="2016-07" db="EMBL/GenBank/DDBJ databases">
        <title>Pervasive Adenine N6-methylation of Active Genes in Fungi.</title>
        <authorList>
            <consortium name="DOE Joint Genome Institute"/>
            <person name="Mondo S.J."/>
            <person name="Dannebaum R.O."/>
            <person name="Kuo R.C."/>
            <person name="Labutti K."/>
            <person name="Haridas S."/>
            <person name="Kuo A."/>
            <person name="Salamov A."/>
            <person name="Ahrendt S.R."/>
            <person name="Lipzen A."/>
            <person name="Sullivan W."/>
            <person name="Andreopoulos W.B."/>
            <person name="Clum A."/>
            <person name="Lindquist E."/>
            <person name="Daum C."/>
            <person name="Ramamoorthy G.K."/>
            <person name="Gryganskyi A."/>
            <person name="Culley D."/>
            <person name="Magnuson J.K."/>
            <person name="James T.Y."/>
            <person name="O'Malley M.A."/>
            <person name="Stajich J.E."/>
            <person name="Spatafora J.W."/>
            <person name="Visel A."/>
            <person name="Grigoriev I.V."/>
        </authorList>
    </citation>
    <scope>NUCLEOTIDE SEQUENCE [LARGE SCALE GENOMIC DNA]</scope>
    <source>
        <strain evidence="6 7">CBS 129021</strain>
    </source>
</reference>
<comment type="caution">
    <text evidence="6">The sequence shown here is derived from an EMBL/GenBank/DDBJ whole genome shotgun (WGS) entry which is preliminary data.</text>
</comment>
<dbReference type="InterPro" id="IPR004910">
    <property type="entry name" value="Yippee/Mis18/Cereblon"/>
</dbReference>
<comment type="similarity">
    <text evidence="1">Belongs to the yippee family.</text>
</comment>
<protein>
    <submittedName>
        <fullName evidence="6">Yippee zinc-binding/DNA-binding /Mis18, centromere assembly-domain-containing protein</fullName>
    </submittedName>
</protein>
<evidence type="ECO:0000256" key="1">
    <source>
        <dbReference type="ARBA" id="ARBA00005613"/>
    </source>
</evidence>
<evidence type="ECO:0000256" key="3">
    <source>
        <dbReference type="ARBA" id="ARBA00022833"/>
    </source>
</evidence>